<keyword evidence="3" id="KW-1185">Reference proteome</keyword>
<dbReference type="AlphaFoldDB" id="A0A4Z0MKE0"/>
<dbReference type="RefSeq" id="WP_135531603.1">
    <property type="nucleotide sequence ID" value="NZ_SRKZ01000004.1"/>
</dbReference>
<dbReference type="Pfam" id="PF09992">
    <property type="entry name" value="NAGPA"/>
    <property type="match status" value="1"/>
</dbReference>
<evidence type="ECO:0000313" key="2">
    <source>
        <dbReference type="EMBL" id="TGD79859.1"/>
    </source>
</evidence>
<dbReference type="Proteomes" id="UP000298284">
    <property type="component" value="Unassembled WGS sequence"/>
</dbReference>
<feature type="domain" description="Phosphodiester glycosidase" evidence="1">
    <location>
        <begin position="87"/>
        <end position="233"/>
    </location>
</feature>
<dbReference type="InterPro" id="IPR018711">
    <property type="entry name" value="NAGPA"/>
</dbReference>
<evidence type="ECO:0000313" key="3">
    <source>
        <dbReference type="Proteomes" id="UP000298284"/>
    </source>
</evidence>
<protein>
    <recommendedName>
        <fullName evidence="1">Phosphodiester glycosidase domain-containing protein</fullName>
    </recommendedName>
</protein>
<gene>
    <name evidence="2" type="ORF">EU557_16745</name>
</gene>
<name>A0A4Z0MKE0_9BACT</name>
<evidence type="ECO:0000259" key="1">
    <source>
        <dbReference type="Pfam" id="PF09992"/>
    </source>
</evidence>
<comment type="caution">
    <text evidence="2">The sequence shown here is derived from an EMBL/GenBank/DDBJ whole genome shotgun (WGS) entry which is preliminary data.</text>
</comment>
<reference evidence="2 3" key="1">
    <citation type="submission" date="2019-04" db="EMBL/GenBank/DDBJ databases">
        <authorList>
            <person name="Feng G."/>
            <person name="Zhang J."/>
            <person name="Zhu H."/>
        </authorList>
    </citation>
    <scope>NUCLEOTIDE SEQUENCE [LARGE SCALE GENOMIC DNA]</scope>
    <source>
        <strain evidence="2 3">JCM 19491</strain>
    </source>
</reference>
<dbReference type="EMBL" id="SRKZ01000004">
    <property type="protein sequence ID" value="TGD79859.1"/>
    <property type="molecule type" value="Genomic_DNA"/>
</dbReference>
<sequence length="256" mass="28556">MLGKETIHLQVRRKRLLRLVALLSTLGLVQCGSGGNAHTPDSEHYISYQVNPQKQAVRLYWKDDTGEKFRSIQRLQAWLEAKHQRLLFATNGGMYKSGNTPLGLYVEQGIALTPLDTASGTGNFYLKPNGVFYLTAKGEAGIVPTTAFQMQHHIQYATQSGPMLVLKGQIHLAFNARSTNLNIRNGVGILPDGTVLFAMSKEKVSLYNFAAYFQRQGCQTALYLDGFVSRTYLPEQDWRQTDGDFGVIIGVKRPSR</sequence>
<proteinExistence type="predicted"/>
<dbReference type="OrthoDB" id="5515706at2"/>
<accession>A0A4Z0MKE0</accession>
<organism evidence="2 3">
    <name type="scientific">Hymenobacter wooponensis</name>
    <dbReference type="NCBI Taxonomy" id="1525360"/>
    <lineage>
        <taxon>Bacteria</taxon>
        <taxon>Pseudomonadati</taxon>
        <taxon>Bacteroidota</taxon>
        <taxon>Cytophagia</taxon>
        <taxon>Cytophagales</taxon>
        <taxon>Hymenobacteraceae</taxon>
        <taxon>Hymenobacter</taxon>
    </lineage>
</organism>